<dbReference type="RefSeq" id="WP_089967674.1">
    <property type="nucleotide sequence ID" value="NZ_FNJM01000003.1"/>
</dbReference>
<dbReference type="Proteomes" id="UP000198597">
    <property type="component" value="Unassembled WGS sequence"/>
</dbReference>
<sequence>MKKLLNKQLLKIEKKEQKILNKKTNKLIKENLTPFKNKIEAKIPDKLKKTMDIAFYKGFQVVFEKGTKYIEKTYNKEEINIQHDVNNYYIDRNTSKKSIRTMDIKPNKSRIVNKSIATIEGAGLGLLGLGLPDIPLLISVILKTIYEISLSYGFNYESNNEKIYIFNLISAAVTTEEVQGRYNTKVDELAGNIDFNGIVNENLDDEMKETSHNLFEVMVTSKFIQGIPIIGVVGSITNYNVVNKIGKYASLKYKKRYLNTKNKR</sequence>
<dbReference type="Pfam" id="PF12787">
    <property type="entry name" value="EcsC"/>
    <property type="match status" value="1"/>
</dbReference>
<reference evidence="1 2" key="1">
    <citation type="submission" date="2016-10" db="EMBL/GenBank/DDBJ databases">
        <authorList>
            <person name="de Groot N.N."/>
        </authorList>
    </citation>
    <scope>NUCLEOTIDE SEQUENCE [LARGE SCALE GENOMIC DNA]</scope>
    <source>
        <strain evidence="1 2">DSM 12272</strain>
    </source>
</reference>
<dbReference type="PANTHER" id="PTHR41260:SF1">
    <property type="entry name" value="PROTEIN ECSC"/>
    <property type="match status" value="1"/>
</dbReference>
<keyword evidence="2" id="KW-1185">Reference proteome</keyword>
<dbReference type="STRING" id="94869.SAMN04488529_10324"/>
<name>A0A1H0R4C9_9CLOT</name>
<dbReference type="OrthoDB" id="1852051at2"/>
<dbReference type="InterPro" id="IPR024787">
    <property type="entry name" value="EcsC"/>
</dbReference>
<evidence type="ECO:0000313" key="1">
    <source>
        <dbReference type="EMBL" id="SDP24394.1"/>
    </source>
</evidence>
<proteinExistence type="predicted"/>
<dbReference type="AlphaFoldDB" id="A0A1H0R4C9"/>
<dbReference type="PANTHER" id="PTHR41260">
    <property type="entry name" value="PROTEIN ECSC"/>
    <property type="match status" value="1"/>
</dbReference>
<dbReference type="EMBL" id="FNJM01000003">
    <property type="protein sequence ID" value="SDP24394.1"/>
    <property type="molecule type" value="Genomic_DNA"/>
</dbReference>
<organism evidence="1 2">
    <name type="scientific">Clostridium gasigenes</name>
    <dbReference type="NCBI Taxonomy" id="94869"/>
    <lineage>
        <taxon>Bacteria</taxon>
        <taxon>Bacillati</taxon>
        <taxon>Bacillota</taxon>
        <taxon>Clostridia</taxon>
        <taxon>Eubacteriales</taxon>
        <taxon>Clostridiaceae</taxon>
        <taxon>Clostridium</taxon>
    </lineage>
</organism>
<protein>
    <submittedName>
        <fullName evidence="1">EcsC protein family protein</fullName>
    </submittedName>
</protein>
<accession>A0A1H0R4C9</accession>
<gene>
    <name evidence="1" type="ORF">SAMN04488529_10324</name>
</gene>
<evidence type="ECO:0000313" key="2">
    <source>
        <dbReference type="Proteomes" id="UP000198597"/>
    </source>
</evidence>